<proteinExistence type="predicted"/>
<comment type="caution">
    <text evidence="1">The sequence shown here is derived from an EMBL/GenBank/DDBJ whole genome shotgun (WGS) entry which is preliminary data.</text>
</comment>
<evidence type="ECO:0000313" key="1">
    <source>
        <dbReference type="EMBL" id="KAJ8685823.1"/>
    </source>
</evidence>
<reference evidence="1" key="1">
    <citation type="submission" date="2023-04" db="EMBL/GenBank/DDBJ databases">
        <title>A chromosome-level genome assembly of the parasitoid wasp Eretmocerus hayati.</title>
        <authorList>
            <person name="Zhong Y."/>
            <person name="Liu S."/>
            <person name="Liu Y."/>
        </authorList>
    </citation>
    <scope>NUCLEOTIDE SEQUENCE</scope>
    <source>
        <strain evidence="1">ZJU_SS_LIU_2023</strain>
    </source>
</reference>
<accession>A0ACC2PQR4</accession>
<keyword evidence="2" id="KW-1185">Reference proteome</keyword>
<evidence type="ECO:0000313" key="2">
    <source>
        <dbReference type="Proteomes" id="UP001239111"/>
    </source>
</evidence>
<dbReference type="EMBL" id="CM056741">
    <property type="protein sequence ID" value="KAJ8685823.1"/>
    <property type="molecule type" value="Genomic_DNA"/>
</dbReference>
<dbReference type="Proteomes" id="UP001239111">
    <property type="component" value="Chromosome 1"/>
</dbReference>
<name>A0ACC2PQR4_9HYME</name>
<organism evidence="1 2">
    <name type="scientific">Eretmocerus hayati</name>
    <dbReference type="NCBI Taxonomy" id="131215"/>
    <lineage>
        <taxon>Eukaryota</taxon>
        <taxon>Metazoa</taxon>
        <taxon>Ecdysozoa</taxon>
        <taxon>Arthropoda</taxon>
        <taxon>Hexapoda</taxon>
        <taxon>Insecta</taxon>
        <taxon>Pterygota</taxon>
        <taxon>Neoptera</taxon>
        <taxon>Endopterygota</taxon>
        <taxon>Hymenoptera</taxon>
        <taxon>Apocrita</taxon>
        <taxon>Proctotrupomorpha</taxon>
        <taxon>Chalcidoidea</taxon>
        <taxon>Aphelinidae</taxon>
        <taxon>Aphelininae</taxon>
        <taxon>Eretmocerus</taxon>
    </lineage>
</organism>
<sequence length="443" mass="50615">MHARARLSQGSTIENLPISAQTPTNSTPQHQSSTSRTATLQVRNIQVPCNANEATDARSLDAEPQKKRSSFEKLQKNKSVDIPKAKLDELLLKLLFTWEREYSDVYCVHLEAFVGALCPSYSSPSPQHLETEVLGVATEMIFKDNAKEEKTHTLWVQLLDVEEKVLMISAVIGTCQYIHIDFMVLCTVLQDDFEEFCKESCDKALNLYDTKIYSIIHNAEFQFEKLKIDDERLVFVSKSFSNLVDELEKKQKFSVDYEIKNDIDHYFEELKTLRSELGKNNSLAEGTQRVLNFLLAQPLHMNEQITNAIDEILQPLHYAAVPLNSVHRASILENSYLKSKAFRYLTNIVKELQRLSGIKHYIAGIEGFQLLFKELHQHTIEDSWRNAHCAYPDLSNVAFSLLHVPAMPKLLDETKLTILAKTDNDDLDPDSVLMLLTVQLEQL</sequence>
<protein>
    <submittedName>
        <fullName evidence="1">Uncharacterized protein</fullName>
    </submittedName>
</protein>
<gene>
    <name evidence="1" type="ORF">QAD02_021616</name>
</gene>